<evidence type="ECO:0008006" key="3">
    <source>
        <dbReference type="Google" id="ProtNLM"/>
    </source>
</evidence>
<accession>A0AAW2VLT2</accession>
<feature type="region of interest" description="Disordered" evidence="1">
    <location>
        <begin position="109"/>
        <end position="130"/>
    </location>
</feature>
<evidence type="ECO:0000256" key="1">
    <source>
        <dbReference type="SAM" id="MobiDB-lite"/>
    </source>
</evidence>
<dbReference type="EMBL" id="JACGWJ010000003">
    <property type="protein sequence ID" value="KAL0430719.1"/>
    <property type="molecule type" value="Genomic_DNA"/>
</dbReference>
<reference evidence="2" key="1">
    <citation type="submission" date="2020-06" db="EMBL/GenBank/DDBJ databases">
        <authorList>
            <person name="Li T."/>
            <person name="Hu X."/>
            <person name="Zhang T."/>
            <person name="Song X."/>
            <person name="Zhang H."/>
            <person name="Dai N."/>
            <person name="Sheng W."/>
            <person name="Hou X."/>
            <person name="Wei L."/>
        </authorList>
    </citation>
    <scope>NUCLEOTIDE SEQUENCE</scope>
    <source>
        <strain evidence="2">G02</strain>
        <tissue evidence="2">Leaf</tissue>
    </source>
</reference>
<organism evidence="2">
    <name type="scientific">Sesamum radiatum</name>
    <name type="common">Black benniseed</name>
    <dbReference type="NCBI Taxonomy" id="300843"/>
    <lineage>
        <taxon>Eukaryota</taxon>
        <taxon>Viridiplantae</taxon>
        <taxon>Streptophyta</taxon>
        <taxon>Embryophyta</taxon>
        <taxon>Tracheophyta</taxon>
        <taxon>Spermatophyta</taxon>
        <taxon>Magnoliopsida</taxon>
        <taxon>eudicotyledons</taxon>
        <taxon>Gunneridae</taxon>
        <taxon>Pentapetalae</taxon>
        <taxon>asterids</taxon>
        <taxon>lamiids</taxon>
        <taxon>Lamiales</taxon>
        <taxon>Pedaliaceae</taxon>
        <taxon>Sesamum</taxon>
    </lineage>
</organism>
<dbReference type="AlphaFoldDB" id="A0AAW2VLT2"/>
<reference evidence="2" key="2">
    <citation type="journal article" date="2024" name="Plant">
        <title>Genomic evolution and insights into agronomic trait innovations of Sesamum species.</title>
        <authorList>
            <person name="Miao H."/>
            <person name="Wang L."/>
            <person name="Qu L."/>
            <person name="Liu H."/>
            <person name="Sun Y."/>
            <person name="Le M."/>
            <person name="Wang Q."/>
            <person name="Wei S."/>
            <person name="Zheng Y."/>
            <person name="Lin W."/>
            <person name="Duan Y."/>
            <person name="Cao H."/>
            <person name="Xiong S."/>
            <person name="Wang X."/>
            <person name="Wei L."/>
            <person name="Li C."/>
            <person name="Ma Q."/>
            <person name="Ju M."/>
            <person name="Zhao R."/>
            <person name="Li G."/>
            <person name="Mu C."/>
            <person name="Tian Q."/>
            <person name="Mei H."/>
            <person name="Zhang T."/>
            <person name="Gao T."/>
            <person name="Zhang H."/>
        </authorList>
    </citation>
    <scope>NUCLEOTIDE SEQUENCE</scope>
    <source>
        <strain evidence="2">G02</strain>
    </source>
</reference>
<comment type="caution">
    <text evidence="2">The sequence shown here is derived from an EMBL/GenBank/DDBJ whole genome shotgun (WGS) entry which is preliminary data.</text>
</comment>
<gene>
    <name evidence="2" type="ORF">Sradi_0697900</name>
</gene>
<evidence type="ECO:0000313" key="2">
    <source>
        <dbReference type="EMBL" id="KAL0430719.1"/>
    </source>
</evidence>
<name>A0AAW2VLT2_SESRA</name>
<proteinExistence type="predicted"/>
<protein>
    <recommendedName>
        <fullName evidence="3">Retrotransposon gag domain-containing protein</fullName>
    </recommendedName>
</protein>
<sequence length="144" mass="16654">MLMMAPLIQLNISFASNKKYRKSTISLFLIKQEEKETLMDYVQRFNIAIFEVSAARKKVLVSAFTQGICRRPLFESLAKKPATNFLDVLARAKIYMNLEDAWLVKKNGHDKRKENESPSTRRPRESREDVSTPLIPKLIITHLS</sequence>